<dbReference type="AlphaFoldDB" id="A0A8S1TXA7"/>
<evidence type="ECO:0000256" key="3">
    <source>
        <dbReference type="ARBA" id="ARBA00022833"/>
    </source>
</evidence>
<dbReference type="OMA" id="IDTCNND"/>
<feature type="transmembrane region" description="Helical" evidence="5">
    <location>
        <begin position="298"/>
        <end position="320"/>
    </location>
</feature>
<dbReference type="InterPro" id="IPR053238">
    <property type="entry name" value="RING-H2_zinc_finger"/>
</dbReference>
<gene>
    <name evidence="7" type="ORF">POCTA_138.1.T0350212</name>
</gene>
<feature type="transmembrane region" description="Helical" evidence="5">
    <location>
        <begin position="9"/>
        <end position="27"/>
    </location>
</feature>
<dbReference type="PANTHER" id="PTHR14155">
    <property type="entry name" value="RING FINGER DOMAIN-CONTAINING"/>
    <property type="match status" value="1"/>
</dbReference>
<dbReference type="EMBL" id="CAJJDP010000035">
    <property type="protein sequence ID" value="CAD8158481.1"/>
    <property type="molecule type" value="Genomic_DNA"/>
</dbReference>
<dbReference type="FunFam" id="3.30.40.10:FF:000983">
    <property type="entry name" value="Uncharacterized protein"/>
    <property type="match status" value="1"/>
</dbReference>
<keyword evidence="5" id="KW-0472">Membrane</keyword>
<proteinExistence type="predicted"/>
<evidence type="ECO:0000313" key="8">
    <source>
        <dbReference type="Proteomes" id="UP000683925"/>
    </source>
</evidence>
<feature type="domain" description="RING-type" evidence="6">
    <location>
        <begin position="394"/>
        <end position="440"/>
    </location>
</feature>
<organism evidence="7 8">
    <name type="scientific">Paramecium octaurelia</name>
    <dbReference type="NCBI Taxonomy" id="43137"/>
    <lineage>
        <taxon>Eukaryota</taxon>
        <taxon>Sar</taxon>
        <taxon>Alveolata</taxon>
        <taxon>Ciliophora</taxon>
        <taxon>Intramacronucleata</taxon>
        <taxon>Oligohymenophorea</taxon>
        <taxon>Peniculida</taxon>
        <taxon>Parameciidae</taxon>
        <taxon>Paramecium</taxon>
    </lineage>
</organism>
<dbReference type="InterPro" id="IPR001841">
    <property type="entry name" value="Znf_RING"/>
</dbReference>
<dbReference type="PANTHER" id="PTHR14155:SF627">
    <property type="entry name" value="OS06G0192800 PROTEIN"/>
    <property type="match status" value="1"/>
</dbReference>
<evidence type="ECO:0000256" key="5">
    <source>
        <dbReference type="SAM" id="Phobius"/>
    </source>
</evidence>
<keyword evidence="2 4" id="KW-0863">Zinc-finger</keyword>
<evidence type="ECO:0000256" key="2">
    <source>
        <dbReference type="ARBA" id="ARBA00022771"/>
    </source>
</evidence>
<accession>A0A8S1TXA7</accession>
<keyword evidence="5" id="KW-1133">Transmembrane helix</keyword>
<dbReference type="SMART" id="SM00184">
    <property type="entry name" value="RING"/>
    <property type="match status" value="1"/>
</dbReference>
<evidence type="ECO:0000256" key="4">
    <source>
        <dbReference type="PROSITE-ProRule" id="PRU00175"/>
    </source>
</evidence>
<keyword evidence="3" id="KW-0862">Zinc</keyword>
<evidence type="ECO:0000256" key="1">
    <source>
        <dbReference type="ARBA" id="ARBA00022723"/>
    </source>
</evidence>
<keyword evidence="5" id="KW-0812">Transmembrane</keyword>
<evidence type="ECO:0000313" key="7">
    <source>
        <dbReference type="EMBL" id="CAD8158481.1"/>
    </source>
</evidence>
<comment type="caution">
    <text evidence="7">The sequence shown here is derived from an EMBL/GenBank/DDBJ whole genome shotgun (WGS) entry which is preliminary data.</text>
</comment>
<name>A0A8S1TXA7_PAROT</name>
<sequence length="504" mass="59376">MPLKVRKELQIQIIQMIIFVICFLFLIKGKPDYSGQLDTNIEQQIKLDKSSKANSIIIKFYVSSSKAVCLVSQSSLEQVAITDLNDPKNESFAYDYQGYQANSVYQLVEIDFYQLLYIRCLQSEQINEKSSYELYITERPFIESCINDCNGYNYPEIQNSVCVSMQCNCLDSYFGLFCQFQSSKIYSNVYNKLTIESNKWIYLYYELPTTNVELQTMNEQQDVFYSLVSEQTPQKTIPNLQNSSRLLSIVNIQEEIIISNADVIYIGIYNNQSEQIEFQFKIVTYYQDDQSIFERNRIIIIITVCAIATLFLFAIGISVLRTRKHQQIRKQVQETIRRNLNQQGFLDQQQQSNRVFDPAIYKGFQIRFIKDHFKANYYDKFIQVYPGLSQFEECAVCLEQMKNANNKLQKICCVTPCFHIFHYICLQEWLLRQKNCPFCRTVYNRKKIIQDFPWIDIGNIQIKNTDSNYLCRIKNQIESVNDSRIELNQNQQSEQTNQLQEIKD</sequence>
<evidence type="ECO:0000259" key="6">
    <source>
        <dbReference type="PROSITE" id="PS50089"/>
    </source>
</evidence>
<keyword evidence="1" id="KW-0479">Metal-binding</keyword>
<dbReference type="Proteomes" id="UP000683925">
    <property type="component" value="Unassembled WGS sequence"/>
</dbReference>
<dbReference type="GO" id="GO:0008270">
    <property type="term" value="F:zinc ion binding"/>
    <property type="evidence" value="ECO:0007669"/>
    <property type="project" value="UniProtKB-KW"/>
</dbReference>
<dbReference type="Pfam" id="PF13639">
    <property type="entry name" value="zf-RING_2"/>
    <property type="match status" value="1"/>
</dbReference>
<reference evidence="7" key="1">
    <citation type="submission" date="2021-01" db="EMBL/GenBank/DDBJ databases">
        <authorList>
            <consortium name="Genoscope - CEA"/>
            <person name="William W."/>
        </authorList>
    </citation>
    <scope>NUCLEOTIDE SEQUENCE</scope>
</reference>
<dbReference type="OrthoDB" id="295072at2759"/>
<protein>
    <recommendedName>
        <fullName evidence="6">RING-type domain-containing protein</fullName>
    </recommendedName>
</protein>
<keyword evidence="8" id="KW-1185">Reference proteome</keyword>
<dbReference type="PROSITE" id="PS50089">
    <property type="entry name" value="ZF_RING_2"/>
    <property type="match status" value="1"/>
</dbReference>